<proteinExistence type="predicted"/>
<feature type="region of interest" description="Disordered" evidence="1">
    <location>
        <begin position="69"/>
        <end position="100"/>
    </location>
</feature>
<protein>
    <submittedName>
        <fullName evidence="2">Uncharacterized protein</fullName>
    </submittedName>
</protein>
<evidence type="ECO:0000313" key="3">
    <source>
        <dbReference type="Proteomes" id="UP000585474"/>
    </source>
</evidence>
<dbReference type="AlphaFoldDB" id="A0A7J0GQ38"/>
<organism evidence="2 3">
    <name type="scientific">Actinidia rufa</name>
    <dbReference type="NCBI Taxonomy" id="165716"/>
    <lineage>
        <taxon>Eukaryota</taxon>
        <taxon>Viridiplantae</taxon>
        <taxon>Streptophyta</taxon>
        <taxon>Embryophyta</taxon>
        <taxon>Tracheophyta</taxon>
        <taxon>Spermatophyta</taxon>
        <taxon>Magnoliopsida</taxon>
        <taxon>eudicotyledons</taxon>
        <taxon>Gunneridae</taxon>
        <taxon>Pentapetalae</taxon>
        <taxon>asterids</taxon>
        <taxon>Ericales</taxon>
        <taxon>Actinidiaceae</taxon>
        <taxon>Actinidia</taxon>
    </lineage>
</organism>
<sequence>MASIKVALTCYGSVRGLLGVRNLRRESPKGRLRVLHANRSSGGAGEVDLEVTGGRRCQNDDLCSDLKVTGGQGARGDSSESHRRSGKVSKILFGSDTMIL</sequence>
<dbReference type="EMBL" id="BJWL01000023">
    <property type="protein sequence ID" value="GFZ12734.1"/>
    <property type="molecule type" value="Genomic_DNA"/>
</dbReference>
<reference evidence="2 3" key="1">
    <citation type="submission" date="2019-07" db="EMBL/GenBank/DDBJ databases">
        <title>De Novo Assembly of kiwifruit Actinidia rufa.</title>
        <authorList>
            <person name="Sugita-Konishi S."/>
            <person name="Sato K."/>
            <person name="Mori E."/>
            <person name="Abe Y."/>
            <person name="Kisaki G."/>
            <person name="Hamano K."/>
            <person name="Suezawa K."/>
            <person name="Otani M."/>
            <person name="Fukuda T."/>
            <person name="Manabe T."/>
            <person name="Gomi K."/>
            <person name="Tabuchi M."/>
            <person name="Akimitsu K."/>
            <person name="Kataoka I."/>
        </authorList>
    </citation>
    <scope>NUCLEOTIDE SEQUENCE [LARGE SCALE GENOMIC DNA]</scope>
    <source>
        <strain evidence="3">cv. Fuchu</strain>
    </source>
</reference>
<accession>A0A7J0GQ38</accession>
<name>A0A7J0GQ38_9ERIC</name>
<keyword evidence="3" id="KW-1185">Reference proteome</keyword>
<gene>
    <name evidence="2" type="ORF">Acr_23g0011190</name>
</gene>
<evidence type="ECO:0000313" key="2">
    <source>
        <dbReference type="EMBL" id="GFZ12734.1"/>
    </source>
</evidence>
<evidence type="ECO:0000256" key="1">
    <source>
        <dbReference type="SAM" id="MobiDB-lite"/>
    </source>
</evidence>
<comment type="caution">
    <text evidence="2">The sequence shown here is derived from an EMBL/GenBank/DDBJ whole genome shotgun (WGS) entry which is preliminary data.</text>
</comment>
<dbReference type="Proteomes" id="UP000585474">
    <property type="component" value="Unassembled WGS sequence"/>
</dbReference>